<gene>
    <name evidence="2" type="ORF">PBRASI_LOCUS6149</name>
</gene>
<dbReference type="Proteomes" id="UP000789739">
    <property type="component" value="Unassembled WGS sequence"/>
</dbReference>
<dbReference type="InterPro" id="IPR011611">
    <property type="entry name" value="PfkB_dom"/>
</dbReference>
<protein>
    <submittedName>
        <fullName evidence="2">261_t:CDS:1</fullName>
    </submittedName>
</protein>
<dbReference type="AlphaFoldDB" id="A0A9N9BNN8"/>
<dbReference type="PANTHER" id="PTHR47098">
    <property type="entry name" value="PROTEIN MAK32"/>
    <property type="match status" value="1"/>
</dbReference>
<proteinExistence type="predicted"/>
<dbReference type="EMBL" id="CAJVPI010000785">
    <property type="protein sequence ID" value="CAG8571981.1"/>
    <property type="molecule type" value="Genomic_DNA"/>
</dbReference>
<keyword evidence="3" id="KW-1185">Reference proteome</keyword>
<evidence type="ECO:0000313" key="2">
    <source>
        <dbReference type="EMBL" id="CAG8571981.1"/>
    </source>
</evidence>
<comment type="caution">
    <text evidence="2">The sequence shown here is derived from an EMBL/GenBank/DDBJ whole genome shotgun (WGS) entry which is preliminary data.</text>
</comment>
<sequence>MRIWYPSPESQKIAFVIQAGNDFPPSIFQALLPLNLNLTLAVHSTRPSVHGLNVLTSNGHREFSYITPSIRTEPRDLPSSYLECNVIHLLCSPTRAMLQISEILRLRDKQLPRPIFVWEPSPRSSKRINWDSLLEAMQLVDIILPNHEEAAALLGLVDEDNKDSNVYEKFLTKDMLNSMVDEFISHPIGIHGDGCIILRAAYAGCLVATKQERRHIPAYHENPSQLIVDVTGAGNSFCGGVAAGLLKTNFDVFEAALYGTVSASYTIEQLGVPKLKGLNDTGKELWSDEDGMPEVRLAKLRQRIRE</sequence>
<name>A0A9N9BNN8_9GLOM</name>
<dbReference type="Pfam" id="PF00294">
    <property type="entry name" value="PfkB"/>
    <property type="match status" value="1"/>
</dbReference>
<organism evidence="2 3">
    <name type="scientific">Paraglomus brasilianum</name>
    <dbReference type="NCBI Taxonomy" id="144538"/>
    <lineage>
        <taxon>Eukaryota</taxon>
        <taxon>Fungi</taxon>
        <taxon>Fungi incertae sedis</taxon>
        <taxon>Mucoromycota</taxon>
        <taxon>Glomeromycotina</taxon>
        <taxon>Glomeromycetes</taxon>
        <taxon>Paraglomerales</taxon>
        <taxon>Paraglomeraceae</taxon>
        <taxon>Paraglomus</taxon>
    </lineage>
</organism>
<feature type="domain" description="Carbohydrate kinase PfkB" evidence="1">
    <location>
        <begin position="93"/>
        <end position="271"/>
    </location>
</feature>
<dbReference type="OrthoDB" id="497927at2759"/>
<dbReference type="InterPro" id="IPR029056">
    <property type="entry name" value="Ribokinase-like"/>
</dbReference>
<evidence type="ECO:0000259" key="1">
    <source>
        <dbReference type="Pfam" id="PF00294"/>
    </source>
</evidence>
<dbReference type="Gene3D" id="3.40.1190.20">
    <property type="match status" value="1"/>
</dbReference>
<dbReference type="PANTHER" id="PTHR47098:SF2">
    <property type="entry name" value="PROTEIN MAK32"/>
    <property type="match status" value="1"/>
</dbReference>
<accession>A0A9N9BNN8</accession>
<reference evidence="2" key="1">
    <citation type="submission" date="2021-06" db="EMBL/GenBank/DDBJ databases">
        <authorList>
            <person name="Kallberg Y."/>
            <person name="Tangrot J."/>
            <person name="Rosling A."/>
        </authorList>
    </citation>
    <scope>NUCLEOTIDE SEQUENCE</scope>
    <source>
        <strain evidence="2">BR232B</strain>
    </source>
</reference>
<evidence type="ECO:0000313" key="3">
    <source>
        <dbReference type="Proteomes" id="UP000789739"/>
    </source>
</evidence>
<dbReference type="SUPFAM" id="SSF53613">
    <property type="entry name" value="Ribokinase-like"/>
    <property type="match status" value="1"/>
</dbReference>